<comment type="caution">
    <text evidence="5">The sequence shown here is derived from an EMBL/GenBank/DDBJ whole genome shotgun (WGS) entry which is preliminary data.</text>
</comment>
<dbReference type="PANTHER" id="PTHR10196">
    <property type="entry name" value="SUGAR KINASE"/>
    <property type="match status" value="1"/>
</dbReference>
<evidence type="ECO:0000256" key="2">
    <source>
        <dbReference type="ARBA" id="ARBA00022679"/>
    </source>
</evidence>
<comment type="similarity">
    <text evidence="1">Belongs to the FGGY kinase family.</text>
</comment>
<dbReference type="eggNOG" id="ENOG502QVMB">
    <property type="taxonomic scope" value="Eukaryota"/>
</dbReference>
<feature type="compositionally biased region" description="Basic and acidic residues" evidence="4">
    <location>
        <begin position="19"/>
        <end position="37"/>
    </location>
</feature>
<reference evidence="5 6" key="1">
    <citation type="journal article" date="2012" name="Genome Biol.">
        <title>Genome and low-iron response of an oceanic diatom adapted to chronic iron limitation.</title>
        <authorList>
            <person name="Lommer M."/>
            <person name="Specht M."/>
            <person name="Roy A.S."/>
            <person name="Kraemer L."/>
            <person name="Andreson R."/>
            <person name="Gutowska M.A."/>
            <person name="Wolf J."/>
            <person name="Bergner S.V."/>
            <person name="Schilhabel M.B."/>
            <person name="Klostermeier U.C."/>
            <person name="Beiko R.G."/>
            <person name="Rosenstiel P."/>
            <person name="Hippler M."/>
            <person name="Laroche J."/>
        </authorList>
    </citation>
    <scope>NUCLEOTIDE SEQUENCE [LARGE SCALE GENOMIC DNA]</scope>
    <source>
        <strain evidence="5 6">CCMP1005</strain>
    </source>
</reference>
<evidence type="ECO:0000313" key="6">
    <source>
        <dbReference type="Proteomes" id="UP000266841"/>
    </source>
</evidence>
<dbReference type="Gene3D" id="3.30.420.40">
    <property type="match status" value="1"/>
</dbReference>
<dbReference type="PANTHER" id="PTHR10196:SF80">
    <property type="entry name" value="D-RIBULOSE KINASE"/>
    <property type="match status" value="1"/>
</dbReference>
<dbReference type="GO" id="GO:0004856">
    <property type="term" value="F:D-xylulokinase activity"/>
    <property type="evidence" value="ECO:0007669"/>
    <property type="project" value="TreeGrafter"/>
</dbReference>
<gene>
    <name evidence="5" type="ORF">THAOC_15070</name>
</gene>
<dbReference type="GO" id="GO:0005829">
    <property type="term" value="C:cytosol"/>
    <property type="evidence" value="ECO:0007669"/>
    <property type="project" value="TreeGrafter"/>
</dbReference>
<evidence type="ECO:0000256" key="3">
    <source>
        <dbReference type="ARBA" id="ARBA00022777"/>
    </source>
</evidence>
<evidence type="ECO:0000256" key="4">
    <source>
        <dbReference type="SAM" id="MobiDB-lite"/>
    </source>
</evidence>
<accession>K0SDT1</accession>
<sequence>TPVSRTGCPSLLGAAVGPRGEDGDSVRRRAGRPDVRPPRPGRVARRAVRRPVERRRDAARYVVERRPRGGTTDSNAAFLAARGPRPEYGTAVTSLGSTLAIKMLSRTFVEDASRGVYSHRFPRFGTGGGGDDGEEEAWLIGGASNVGCAVLRQEDFSDDELASLSAGIDPDVPSPLSYYPLPGVGERFPVADSAREPVLEPRPGSRGEYLHGILQGISDVERDGYRALGDLGSDPARPAVVLSCGGGARNDMWLRMRERRMGVLYGDGDRGGEVRRADNTEASYGAALLAAASFE</sequence>
<feature type="non-terminal residue" evidence="5">
    <location>
        <position position="1"/>
    </location>
</feature>
<dbReference type="Proteomes" id="UP000266841">
    <property type="component" value="Unassembled WGS sequence"/>
</dbReference>
<dbReference type="InterPro" id="IPR043129">
    <property type="entry name" value="ATPase_NBD"/>
</dbReference>
<feature type="region of interest" description="Disordered" evidence="4">
    <location>
        <begin position="1"/>
        <end position="54"/>
    </location>
</feature>
<dbReference type="EMBL" id="AGNL01017513">
    <property type="protein sequence ID" value="EJK64218.1"/>
    <property type="molecule type" value="Genomic_DNA"/>
</dbReference>
<organism evidence="5 6">
    <name type="scientific">Thalassiosira oceanica</name>
    <name type="common">Marine diatom</name>
    <dbReference type="NCBI Taxonomy" id="159749"/>
    <lineage>
        <taxon>Eukaryota</taxon>
        <taxon>Sar</taxon>
        <taxon>Stramenopiles</taxon>
        <taxon>Ochrophyta</taxon>
        <taxon>Bacillariophyta</taxon>
        <taxon>Coscinodiscophyceae</taxon>
        <taxon>Thalassiosirophycidae</taxon>
        <taxon>Thalassiosirales</taxon>
        <taxon>Thalassiosiraceae</taxon>
        <taxon>Thalassiosira</taxon>
    </lineage>
</organism>
<proteinExistence type="inferred from homology"/>
<dbReference type="SUPFAM" id="SSF53067">
    <property type="entry name" value="Actin-like ATPase domain"/>
    <property type="match status" value="1"/>
</dbReference>
<dbReference type="GO" id="GO:0005997">
    <property type="term" value="P:xylulose metabolic process"/>
    <property type="evidence" value="ECO:0007669"/>
    <property type="project" value="TreeGrafter"/>
</dbReference>
<keyword evidence="6" id="KW-1185">Reference proteome</keyword>
<keyword evidence="3" id="KW-0418">Kinase</keyword>
<protein>
    <submittedName>
        <fullName evidence="5">Uncharacterized protein</fullName>
    </submittedName>
</protein>
<dbReference type="OrthoDB" id="10262702at2759"/>
<keyword evidence="2" id="KW-0808">Transferase</keyword>
<dbReference type="AlphaFoldDB" id="K0SDT1"/>
<evidence type="ECO:0000256" key="1">
    <source>
        <dbReference type="ARBA" id="ARBA00009156"/>
    </source>
</evidence>
<evidence type="ECO:0000313" key="5">
    <source>
        <dbReference type="EMBL" id="EJK64218.1"/>
    </source>
</evidence>
<name>K0SDT1_THAOC</name>